<keyword evidence="2" id="KW-0547">Nucleotide-binding</keyword>
<dbReference type="GO" id="GO:0016787">
    <property type="term" value="F:hydrolase activity"/>
    <property type="evidence" value="ECO:0007669"/>
    <property type="project" value="UniProtKB-KW"/>
</dbReference>
<dbReference type="PANTHER" id="PTHR45626:SF52">
    <property type="entry name" value="SINGLE-STRANDED DNA-DEPENDENT ATPASE (EUROFUNG)"/>
    <property type="match status" value="1"/>
</dbReference>
<keyword evidence="4" id="KW-0378">Hydrolase</keyword>
<dbReference type="Gene3D" id="3.40.50.10810">
    <property type="entry name" value="Tandem AAA-ATPase domain"/>
    <property type="match status" value="1"/>
</dbReference>
<dbReference type="SMART" id="SM00487">
    <property type="entry name" value="DEXDc"/>
    <property type="match status" value="1"/>
</dbReference>
<dbReference type="OrthoDB" id="448448at2759"/>
<dbReference type="PROSITE" id="PS50089">
    <property type="entry name" value="ZF_RING_2"/>
    <property type="match status" value="1"/>
</dbReference>
<feature type="domain" description="RING-type" evidence="8">
    <location>
        <begin position="693"/>
        <end position="743"/>
    </location>
</feature>
<evidence type="ECO:0000256" key="1">
    <source>
        <dbReference type="ARBA" id="ARBA00022723"/>
    </source>
</evidence>
<evidence type="ECO:0000313" key="11">
    <source>
        <dbReference type="EMBL" id="QRD00962.1"/>
    </source>
</evidence>
<name>A0A7U2F959_PHANO</name>
<accession>A0A7U2F959</accession>
<dbReference type="Pfam" id="PF00176">
    <property type="entry name" value="SNF2-rel_dom"/>
    <property type="match status" value="1"/>
</dbReference>
<organism evidence="11 12">
    <name type="scientific">Phaeosphaeria nodorum (strain SN15 / ATCC MYA-4574 / FGSC 10173)</name>
    <name type="common">Glume blotch fungus</name>
    <name type="synonym">Parastagonospora nodorum</name>
    <dbReference type="NCBI Taxonomy" id="321614"/>
    <lineage>
        <taxon>Eukaryota</taxon>
        <taxon>Fungi</taxon>
        <taxon>Dikarya</taxon>
        <taxon>Ascomycota</taxon>
        <taxon>Pezizomycotina</taxon>
        <taxon>Dothideomycetes</taxon>
        <taxon>Pleosporomycetidae</taxon>
        <taxon>Pleosporales</taxon>
        <taxon>Pleosporineae</taxon>
        <taxon>Phaeosphaeriaceae</taxon>
        <taxon>Parastagonospora</taxon>
    </lineage>
</organism>
<evidence type="ECO:0000259" key="9">
    <source>
        <dbReference type="PROSITE" id="PS51192"/>
    </source>
</evidence>
<evidence type="ECO:0000259" key="10">
    <source>
        <dbReference type="PROSITE" id="PS51194"/>
    </source>
</evidence>
<dbReference type="InterPro" id="IPR001841">
    <property type="entry name" value="Znf_RING"/>
</dbReference>
<dbReference type="GO" id="GO:0008270">
    <property type="term" value="F:zinc ion binding"/>
    <property type="evidence" value="ECO:0007669"/>
    <property type="project" value="UniProtKB-KW"/>
</dbReference>
<evidence type="ECO:0000256" key="6">
    <source>
        <dbReference type="ARBA" id="ARBA00022840"/>
    </source>
</evidence>
<dbReference type="GO" id="GO:0005524">
    <property type="term" value="F:ATP binding"/>
    <property type="evidence" value="ECO:0007669"/>
    <property type="project" value="UniProtKB-KW"/>
</dbReference>
<dbReference type="EMBL" id="CP069033">
    <property type="protein sequence ID" value="QRD00962.1"/>
    <property type="molecule type" value="Genomic_DNA"/>
</dbReference>
<keyword evidence="3 7" id="KW-0863">Zinc-finger</keyword>
<gene>
    <name evidence="11" type="ORF">JI435_164560</name>
</gene>
<evidence type="ECO:0000259" key="8">
    <source>
        <dbReference type="PROSITE" id="PS50089"/>
    </source>
</evidence>
<dbReference type="PROSITE" id="PS51194">
    <property type="entry name" value="HELICASE_CTER"/>
    <property type="match status" value="1"/>
</dbReference>
<keyword evidence="12" id="KW-1185">Reference proteome</keyword>
<dbReference type="InterPro" id="IPR050628">
    <property type="entry name" value="SNF2_RAD54_helicase_TF"/>
</dbReference>
<evidence type="ECO:0000256" key="4">
    <source>
        <dbReference type="ARBA" id="ARBA00022801"/>
    </source>
</evidence>
<keyword evidence="1" id="KW-0479">Metal-binding</keyword>
<evidence type="ECO:0000256" key="5">
    <source>
        <dbReference type="ARBA" id="ARBA00022833"/>
    </source>
</evidence>
<dbReference type="SUPFAM" id="SSF57850">
    <property type="entry name" value="RING/U-box"/>
    <property type="match status" value="1"/>
</dbReference>
<dbReference type="CDD" id="cd18008">
    <property type="entry name" value="DEXDc_SHPRH-like"/>
    <property type="match status" value="1"/>
</dbReference>
<dbReference type="PANTHER" id="PTHR45626">
    <property type="entry name" value="TRANSCRIPTION TERMINATION FACTOR 2-RELATED"/>
    <property type="match status" value="1"/>
</dbReference>
<keyword evidence="5" id="KW-0862">Zinc</keyword>
<feature type="domain" description="Helicase C-terminal" evidence="10">
    <location>
        <begin position="777"/>
        <end position="924"/>
    </location>
</feature>
<evidence type="ECO:0000313" key="12">
    <source>
        <dbReference type="Proteomes" id="UP000663193"/>
    </source>
</evidence>
<dbReference type="AlphaFoldDB" id="A0A7U2F959"/>
<feature type="domain" description="Helicase ATP-binding" evidence="9">
    <location>
        <begin position="363"/>
        <end position="551"/>
    </location>
</feature>
<dbReference type="CDD" id="cd18793">
    <property type="entry name" value="SF2_C_SNF"/>
    <property type="match status" value="1"/>
</dbReference>
<dbReference type="InterPro" id="IPR001650">
    <property type="entry name" value="Helicase_C-like"/>
</dbReference>
<keyword evidence="6" id="KW-0067">ATP-binding</keyword>
<dbReference type="VEuPathDB" id="FungiDB:JI435_164560"/>
<dbReference type="InterPro" id="IPR017907">
    <property type="entry name" value="Znf_RING_CS"/>
</dbReference>
<dbReference type="SUPFAM" id="SSF52540">
    <property type="entry name" value="P-loop containing nucleoside triphosphate hydrolases"/>
    <property type="match status" value="2"/>
</dbReference>
<evidence type="ECO:0000256" key="3">
    <source>
        <dbReference type="ARBA" id="ARBA00022771"/>
    </source>
</evidence>
<reference evidence="12" key="1">
    <citation type="journal article" date="2021" name="BMC Genomics">
        <title>Chromosome-level genome assembly and manually-curated proteome of model necrotroph Parastagonospora nodorum Sn15 reveals a genome-wide trove of candidate effector homologs, and redundancy of virulence-related functions within an accessory chromosome.</title>
        <authorList>
            <person name="Bertazzoni S."/>
            <person name="Jones D.A.B."/>
            <person name="Phan H.T."/>
            <person name="Tan K.-C."/>
            <person name="Hane J.K."/>
        </authorList>
    </citation>
    <scope>NUCLEOTIDE SEQUENCE [LARGE SCALE GENOMIC DNA]</scope>
    <source>
        <strain evidence="12">SN15 / ATCC MYA-4574 / FGSC 10173)</strain>
    </source>
</reference>
<proteinExistence type="predicted"/>
<dbReference type="InterPro" id="IPR014001">
    <property type="entry name" value="Helicase_ATP-bd"/>
</dbReference>
<protein>
    <submittedName>
        <fullName evidence="11">Uncharacterized protein</fullName>
    </submittedName>
</protein>
<dbReference type="PROSITE" id="PS51192">
    <property type="entry name" value="HELICASE_ATP_BIND_1"/>
    <property type="match status" value="1"/>
</dbReference>
<evidence type="ECO:0000256" key="2">
    <source>
        <dbReference type="ARBA" id="ARBA00022741"/>
    </source>
</evidence>
<dbReference type="InterPro" id="IPR000330">
    <property type="entry name" value="SNF2_N"/>
</dbReference>
<dbReference type="Proteomes" id="UP000663193">
    <property type="component" value="Chromosome 11"/>
</dbReference>
<dbReference type="SMART" id="SM00490">
    <property type="entry name" value="HELICc"/>
    <property type="match status" value="1"/>
</dbReference>
<dbReference type="InterPro" id="IPR027417">
    <property type="entry name" value="P-loop_NTPase"/>
</dbReference>
<dbReference type="InterPro" id="IPR038718">
    <property type="entry name" value="SNF2-like_sf"/>
</dbReference>
<evidence type="ECO:0000256" key="7">
    <source>
        <dbReference type="PROSITE-ProRule" id="PRU00175"/>
    </source>
</evidence>
<dbReference type="InterPro" id="IPR049730">
    <property type="entry name" value="SNF2/RAD54-like_C"/>
</dbReference>
<sequence length="924" mass="104298">MAISSLKHLLNHDDGSDTVFMHQPVLGWDDNGYFQDSIPSLPFQPWDDLVGEVYGSDLNIGGSDPDFQSLHIQYDGLKDAQQQIELWAIGNSGAQSTLLASPEEDGLICYGTILRTAIKLCGDMAQLDKNLTASAPSPIQGHTLLNLTRPEDQFMITFDDGQVLGEVNEPLEEALSQFAEHRSCLDFEVFAPVRAIRETITRATKEKEAIVRVQINVYGPSGMGESVGRELSRQKIYLQRPDYMRPGAEHDNPHVLKLDDRPSAVPEVSVIVEETAPEKGADDVLKDAIADVYSSLTREQHLRGLEGDSRLRTTLLPHQKTALEFMIERENGPISEAYRLWEPTMVDGLSCNRHATTGLICRLEPPDETGGGILADEMGMGKSLSVLALILRTLVFAQQWSVQFGQNTCSSYQSRPRSRATLIVASSDLMINEWFQELDKHFDRQTLQALRTIKYHGPNRDRSVATLRDADIIITTYHTLAAELASSTALISDIDWYRLVLDEAHIIRRQSTGLNRAVSSIQAHSRWCLTGTPIQNRLEDIGSLLSFLRIEPFHALATFRKHIALPFDEGGKTRNGAIERFTRLLDAVCLRRTKDLLHLPDLENIIRTVRLSPGERNQYEQTHNTMWRAIRHQHGVLDSKSTLGMFQVQLQLRIICNHGTWQQLFSWNRRKLHLLDEREAIEVSLGRESERTCSACHGSMPVFGTGTSFHQYEECRHILCSECVDGSMSPGQDTRPSRCPMCSALWCPSTNKHSQKYGSQEDLYFRPEGHSSKLDMLMNDVMYDVYSTKSIIFTCWTRTLDLIQMYLRRSGLASQQFQRIDGECPTTKRERILSDFANNPDLRVLIMTTGTGAVGLNLATANRVFIVEPQWNPSVENQAIARALRLGQKQSVLVVRYVVDQTVELDMRALQDKKLERANLVERN</sequence>
<dbReference type="Pfam" id="PF00271">
    <property type="entry name" value="Helicase_C"/>
    <property type="match status" value="1"/>
</dbReference>
<dbReference type="PROSITE" id="PS00518">
    <property type="entry name" value="ZF_RING_1"/>
    <property type="match status" value="1"/>
</dbReference>
<dbReference type="Gene3D" id="3.40.50.300">
    <property type="entry name" value="P-loop containing nucleotide triphosphate hydrolases"/>
    <property type="match status" value="1"/>
</dbReference>